<accession>A0ABM3EJY5</accession>
<organism evidence="4 5">
    <name type="scientific">Salmo salar</name>
    <name type="common">Atlantic salmon</name>
    <dbReference type="NCBI Taxonomy" id="8030"/>
    <lineage>
        <taxon>Eukaryota</taxon>
        <taxon>Metazoa</taxon>
        <taxon>Chordata</taxon>
        <taxon>Craniata</taxon>
        <taxon>Vertebrata</taxon>
        <taxon>Euteleostomi</taxon>
        <taxon>Actinopterygii</taxon>
        <taxon>Neopterygii</taxon>
        <taxon>Teleostei</taxon>
        <taxon>Protacanthopterygii</taxon>
        <taxon>Salmoniformes</taxon>
        <taxon>Salmonidae</taxon>
        <taxon>Salmoninae</taxon>
        <taxon>Salmo</taxon>
    </lineage>
</organism>
<feature type="compositionally biased region" description="Polar residues" evidence="1">
    <location>
        <begin position="359"/>
        <end position="370"/>
    </location>
</feature>
<keyword evidence="2" id="KW-0472">Membrane</keyword>
<protein>
    <submittedName>
        <fullName evidence="5">Uncharacterized protein isoform X1</fullName>
    </submittedName>
</protein>
<proteinExistence type="predicted"/>
<feature type="region of interest" description="Disordered" evidence="1">
    <location>
        <begin position="239"/>
        <end position="370"/>
    </location>
</feature>
<dbReference type="Proteomes" id="UP001652741">
    <property type="component" value="Chromosome ssa03"/>
</dbReference>
<sequence>MAALNRPQTKMYPFSLLFVFLVLPYQACSPIKKMDRCEDFRTGNGYVYPYETPAGSGIEVYSNNIPIAYRGMNKPFEANVSDKVISVNNSAVILSECLNLTFTFFHVLQGMVEECHLHYIVAEREHEAVTTITLTDNLTDTSDDTSGNGDKAKATSPTKEITAGVVVILVLLLGIAGFLAYRYGYIPWRDKHRFALAQPAWLGRDYLNTNGENQRDNGDPDDPAAEDAESLRSVLVVGRDQGDGVEEEREPPHSQETHVESSLLNGHLVNSSQGERGEPSEMFVQSMGSEGTDTEFSQKRHAGFPLVNGNHKARVNNETKEVTPGAQSPGPPQMNGGPPMSDRLENNPVGQWMKKTALVNKQDQDWSTMA</sequence>
<feature type="region of interest" description="Disordered" evidence="1">
    <location>
        <begin position="137"/>
        <end position="156"/>
    </location>
</feature>
<feature type="compositionally biased region" description="Polar residues" evidence="1">
    <location>
        <begin position="286"/>
        <end position="295"/>
    </location>
</feature>
<evidence type="ECO:0000256" key="2">
    <source>
        <dbReference type="SAM" id="Phobius"/>
    </source>
</evidence>
<feature type="chain" id="PRO_5045079906" evidence="3">
    <location>
        <begin position="28"/>
        <end position="370"/>
    </location>
</feature>
<dbReference type="RefSeq" id="XP_045571369.1">
    <property type="nucleotide sequence ID" value="XM_045715413.1"/>
</dbReference>
<evidence type="ECO:0000256" key="3">
    <source>
        <dbReference type="SAM" id="SignalP"/>
    </source>
</evidence>
<feature type="compositionally biased region" description="Low complexity" evidence="1">
    <location>
        <begin position="137"/>
        <end position="149"/>
    </location>
</feature>
<gene>
    <name evidence="5" type="primary">LOC106592805</name>
</gene>
<reference evidence="5" key="1">
    <citation type="submission" date="2025-08" db="UniProtKB">
        <authorList>
            <consortium name="RefSeq"/>
        </authorList>
    </citation>
    <scope>IDENTIFICATION</scope>
</reference>
<evidence type="ECO:0000256" key="1">
    <source>
        <dbReference type="SAM" id="MobiDB-lite"/>
    </source>
</evidence>
<feature type="compositionally biased region" description="Basic and acidic residues" evidence="1">
    <location>
        <begin position="250"/>
        <end position="259"/>
    </location>
</feature>
<feature type="compositionally biased region" description="Polar residues" evidence="1">
    <location>
        <begin position="260"/>
        <end position="274"/>
    </location>
</feature>
<keyword evidence="2" id="KW-0812">Transmembrane</keyword>
<evidence type="ECO:0000313" key="4">
    <source>
        <dbReference type="Proteomes" id="UP001652741"/>
    </source>
</evidence>
<evidence type="ECO:0000313" key="5">
    <source>
        <dbReference type="RefSeq" id="XP_045571369.1"/>
    </source>
</evidence>
<feature type="transmembrane region" description="Helical" evidence="2">
    <location>
        <begin position="161"/>
        <end position="181"/>
    </location>
</feature>
<feature type="signal peptide" evidence="3">
    <location>
        <begin position="1"/>
        <end position="27"/>
    </location>
</feature>
<dbReference type="GeneID" id="106592805"/>
<keyword evidence="2" id="KW-1133">Transmembrane helix</keyword>
<name>A0ABM3EJY5_SALSA</name>
<keyword evidence="3" id="KW-0732">Signal</keyword>
<keyword evidence="4" id="KW-1185">Reference proteome</keyword>